<dbReference type="SUPFAM" id="SSF56235">
    <property type="entry name" value="N-terminal nucleophile aminohydrolases (Ntn hydrolases)"/>
    <property type="match status" value="1"/>
</dbReference>
<dbReference type="InterPro" id="IPR052896">
    <property type="entry name" value="GGT-like_enzyme"/>
</dbReference>
<dbReference type="InterPro" id="IPR029055">
    <property type="entry name" value="Ntn_hydrolases_N"/>
</dbReference>
<dbReference type="InterPro" id="IPR043138">
    <property type="entry name" value="GGT_lsub"/>
</dbReference>
<keyword evidence="2" id="KW-0012">Acyltransferase</keyword>
<dbReference type="EMBL" id="CP002691">
    <property type="protein sequence ID" value="AEE51846.1"/>
    <property type="molecule type" value="Genomic_DNA"/>
</dbReference>
<organism evidence="2 3">
    <name type="scientific">Haliscomenobacter hydrossis (strain ATCC 27775 / DSM 1100 / LMG 10767 / O)</name>
    <dbReference type="NCBI Taxonomy" id="760192"/>
    <lineage>
        <taxon>Bacteria</taxon>
        <taxon>Pseudomonadati</taxon>
        <taxon>Bacteroidota</taxon>
        <taxon>Saprospiria</taxon>
        <taxon>Saprospirales</taxon>
        <taxon>Haliscomenobacteraceae</taxon>
        <taxon>Haliscomenobacter</taxon>
    </lineage>
</organism>
<dbReference type="PRINTS" id="PR01210">
    <property type="entry name" value="GGTRANSPTASE"/>
</dbReference>
<dbReference type="Pfam" id="PF01019">
    <property type="entry name" value="G_glu_transpept"/>
    <property type="match status" value="1"/>
</dbReference>
<evidence type="ECO:0000256" key="1">
    <source>
        <dbReference type="SAM" id="SignalP"/>
    </source>
</evidence>
<dbReference type="PANTHER" id="PTHR43881:SF1">
    <property type="entry name" value="GAMMA-GLUTAMYLTRANSPEPTIDASE (AFU_ORTHOLOGUE AFUA_4G13580)"/>
    <property type="match status" value="1"/>
</dbReference>
<sequence length="617" mass="67869">MRTKMFCSFLSLFIVLSLSAQTTQKPVLHGRHWMAITGKPLAATAGSMTFQKGGNAIDAACAMLAATSTMWDVLSWGGETQALIYNPKTKKVIAINALGVAPTGATADFFKNKGLKYPPGDGPLAAVTPGTPGGLMTMLAEYGKLSLKEVLAPAMQLAEGYPIEKQTADMIERNKAKLKSWPYSKQVFLTHQGQEREAPSPGEIFKQSDLLATLQKLVDTEQAALKAGKSRKEAIYAANERFYKGDIAQEFVRGCQEQGGLITTQDLAKWKVLIEEPTVTDYKGIQVYKLKEWTQGPAMLQALNILENFDLKSMGYNTAKYIHTVYQSMNMAFADRDFYYGDPYVGPEEPIKGLLSKEYAKQRAKLMNLEKNDPKVKPGDPYPFEGKTNPFLPVLEKWNPSPATSALDPSRSNVHSPDYLAGFYAGTTSIQAADEEGWVVSVTPSGGWLPAVIAGKTGVGMSQRMQAFVLDPAENPFNVVEPGKRPRVTLTPSLALKEGKPFLSFAVQGGDSQDQNLLQFFLNVVEFGMNVQEACEAPNINSFQMRSSFDNHDTKPGDILLHENTPPWTRKGLQEMGYKLSYEARTSGPINAIYFDWKHGSFWGGSSNHGEDYGIGW</sequence>
<keyword evidence="1" id="KW-0732">Signal</keyword>
<dbReference type="Gene3D" id="1.10.246.130">
    <property type="match status" value="1"/>
</dbReference>
<dbReference type="MEROPS" id="T03.014"/>
<dbReference type="STRING" id="760192.Halhy_3998"/>
<keyword evidence="2" id="KW-0808">Transferase</keyword>
<dbReference type="RefSeq" id="WP_013766384.1">
    <property type="nucleotide sequence ID" value="NC_015510.1"/>
</dbReference>
<evidence type="ECO:0000313" key="2">
    <source>
        <dbReference type="EMBL" id="AEE51846.1"/>
    </source>
</evidence>
<dbReference type="Proteomes" id="UP000008461">
    <property type="component" value="Chromosome"/>
</dbReference>
<feature type="signal peptide" evidence="1">
    <location>
        <begin position="1"/>
        <end position="20"/>
    </location>
</feature>
<dbReference type="GO" id="GO:0103068">
    <property type="term" value="F:leukotriene C4 gamma-glutamyl transferase activity"/>
    <property type="evidence" value="ECO:0007669"/>
    <property type="project" value="UniProtKB-EC"/>
</dbReference>
<feature type="chain" id="PRO_5003312553" evidence="1">
    <location>
        <begin position="21"/>
        <end position="617"/>
    </location>
</feature>
<keyword evidence="3" id="KW-1185">Reference proteome</keyword>
<dbReference type="AlphaFoldDB" id="F4L5L1"/>
<gene>
    <name evidence="2" type="ordered locus">Halhy_3998</name>
</gene>
<evidence type="ECO:0000313" key="3">
    <source>
        <dbReference type="Proteomes" id="UP000008461"/>
    </source>
</evidence>
<dbReference type="EC" id="2.3.2.2" evidence="2"/>
<reference evidence="2 3" key="1">
    <citation type="journal article" date="2011" name="Stand. Genomic Sci.">
        <title>Complete genome sequence of Haliscomenobacter hydrossis type strain (O).</title>
        <authorList>
            <consortium name="US DOE Joint Genome Institute (JGI-PGF)"/>
            <person name="Daligault H."/>
            <person name="Lapidus A."/>
            <person name="Zeytun A."/>
            <person name="Nolan M."/>
            <person name="Lucas S."/>
            <person name="Del Rio T.G."/>
            <person name="Tice H."/>
            <person name="Cheng J.F."/>
            <person name="Tapia R."/>
            <person name="Han C."/>
            <person name="Goodwin L."/>
            <person name="Pitluck S."/>
            <person name="Liolios K."/>
            <person name="Pagani I."/>
            <person name="Ivanova N."/>
            <person name="Huntemann M."/>
            <person name="Mavromatis K."/>
            <person name="Mikhailova N."/>
            <person name="Pati A."/>
            <person name="Chen A."/>
            <person name="Palaniappan K."/>
            <person name="Land M."/>
            <person name="Hauser L."/>
            <person name="Brambilla E.M."/>
            <person name="Rohde M."/>
            <person name="Verbarg S."/>
            <person name="Goker M."/>
            <person name="Bristow J."/>
            <person name="Eisen J.A."/>
            <person name="Markowitz V."/>
            <person name="Hugenholtz P."/>
            <person name="Kyrpides N.C."/>
            <person name="Klenk H.P."/>
            <person name="Woyke T."/>
        </authorList>
    </citation>
    <scope>NUCLEOTIDE SEQUENCE [LARGE SCALE GENOMIC DNA]</scope>
    <source>
        <strain evidence="3">ATCC 27775 / DSM 1100 / LMG 10767 / O</strain>
    </source>
</reference>
<dbReference type="eggNOG" id="COG0405">
    <property type="taxonomic scope" value="Bacteria"/>
</dbReference>
<proteinExistence type="predicted"/>
<dbReference type="KEGG" id="hhy:Halhy_3998"/>
<dbReference type="PANTHER" id="PTHR43881">
    <property type="entry name" value="GAMMA-GLUTAMYLTRANSPEPTIDASE (AFU_ORTHOLOGUE AFUA_4G13580)"/>
    <property type="match status" value="1"/>
</dbReference>
<reference key="2">
    <citation type="submission" date="2011-04" db="EMBL/GenBank/DDBJ databases">
        <title>Complete sequence of chromosome of Haliscomenobacter hydrossis DSM 1100.</title>
        <authorList>
            <consortium name="US DOE Joint Genome Institute (JGI-PGF)"/>
            <person name="Lucas S."/>
            <person name="Han J."/>
            <person name="Lapidus A."/>
            <person name="Bruce D."/>
            <person name="Goodwin L."/>
            <person name="Pitluck S."/>
            <person name="Peters L."/>
            <person name="Kyrpides N."/>
            <person name="Mavromatis K."/>
            <person name="Ivanova N."/>
            <person name="Ovchinnikova G."/>
            <person name="Pagani I."/>
            <person name="Daligault H."/>
            <person name="Detter J.C."/>
            <person name="Han C."/>
            <person name="Land M."/>
            <person name="Hauser L."/>
            <person name="Markowitz V."/>
            <person name="Cheng J.-F."/>
            <person name="Hugenholtz P."/>
            <person name="Woyke T."/>
            <person name="Wu D."/>
            <person name="Verbarg S."/>
            <person name="Frueling A."/>
            <person name="Brambilla E."/>
            <person name="Klenk H.-P."/>
            <person name="Eisen J.A."/>
        </authorList>
    </citation>
    <scope>NUCLEOTIDE SEQUENCE</scope>
    <source>
        <strain>DSM 1100</strain>
    </source>
</reference>
<accession>F4L5L1</accession>
<dbReference type="OrthoDB" id="9781342at2"/>
<name>F4L5L1_HALH1</name>
<dbReference type="InterPro" id="IPR043137">
    <property type="entry name" value="GGT_ssub_C"/>
</dbReference>
<dbReference type="HOGENOM" id="CLU_014813_3_2_10"/>
<dbReference type="Gene3D" id="3.60.20.40">
    <property type="match status" value="1"/>
</dbReference>
<protein>
    <submittedName>
        <fullName evidence="2">Gamma-glutamyltransferase</fullName>
        <ecNumber evidence="2">2.3.2.2</ecNumber>
    </submittedName>
</protein>